<accession>A0A1I4WQF0</accession>
<dbReference type="EMBL" id="FOUZ01000007">
    <property type="protein sequence ID" value="SFN15785.1"/>
    <property type="molecule type" value="Genomic_DNA"/>
</dbReference>
<sequence>MKKLIIFIVFTFSWFCFGQIPTDSILKKARIGIYDNPDESLRVGNELLGKEKDPNKKIEIYLVISNAYVAKRNIDKSLKVLLKAKELLNEATTVELKINLVIYIAIQYQHMELFSKSFETLDETENYLSKIPNSSSKFSNLGKMYAIRGMIYKSQANPELALEKFFIAKKNFKQAKLSKVNLSNLSVVSYNIAYCFIEMNQYQNAKKYFIESASFAKKANAKSLEAFAYKGMADMYHLNNQHQESLKMLEDAEKMAENSGDLLLNEGIYKGMADNYLALNNLTEYQFYNKKFQDIRFERKQSELKSINSSIDNQTKEMQNKREIIASKYTKMNLVISAVFLILAGILIYLILKKRKANLAFKNKIRGIMLNE</sequence>
<dbReference type="RefSeq" id="WP_092908177.1">
    <property type="nucleotide sequence ID" value="NZ_FOUZ01000007.1"/>
</dbReference>
<name>A0A1I4WQF0_9FLAO</name>
<dbReference type="Proteomes" id="UP000199149">
    <property type="component" value="Unassembled WGS sequence"/>
</dbReference>
<dbReference type="Pfam" id="PF13424">
    <property type="entry name" value="TPR_12"/>
    <property type="match status" value="1"/>
</dbReference>
<reference evidence="3" key="1">
    <citation type="submission" date="2016-10" db="EMBL/GenBank/DDBJ databases">
        <authorList>
            <person name="Varghese N."/>
            <person name="Submissions S."/>
        </authorList>
    </citation>
    <scope>NUCLEOTIDE SEQUENCE [LARGE SCALE GENOMIC DNA]</scope>
    <source>
        <strain evidence="3">XJ109</strain>
    </source>
</reference>
<dbReference type="InterPro" id="IPR019734">
    <property type="entry name" value="TPR_rpt"/>
</dbReference>
<evidence type="ECO:0000313" key="3">
    <source>
        <dbReference type="Proteomes" id="UP000199149"/>
    </source>
</evidence>
<organism evidence="2 3">
    <name type="scientific">Algoriella xinjiangensis</name>
    <dbReference type="NCBI Taxonomy" id="684065"/>
    <lineage>
        <taxon>Bacteria</taxon>
        <taxon>Pseudomonadati</taxon>
        <taxon>Bacteroidota</taxon>
        <taxon>Flavobacteriia</taxon>
        <taxon>Flavobacteriales</taxon>
        <taxon>Weeksellaceae</taxon>
        <taxon>Algoriella</taxon>
    </lineage>
</organism>
<dbReference type="Gene3D" id="1.25.40.10">
    <property type="entry name" value="Tetratricopeptide repeat domain"/>
    <property type="match status" value="2"/>
</dbReference>
<feature type="transmembrane region" description="Helical" evidence="1">
    <location>
        <begin position="332"/>
        <end position="352"/>
    </location>
</feature>
<dbReference type="STRING" id="684065.SAMN05421738_107125"/>
<dbReference type="OrthoDB" id="1253697at2"/>
<proteinExistence type="predicted"/>
<dbReference type="SMART" id="SM00028">
    <property type="entry name" value="TPR"/>
    <property type="match status" value="4"/>
</dbReference>
<keyword evidence="3" id="KW-1185">Reference proteome</keyword>
<evidence type="ECO:0000256" key="1">
    <source>
        <dbReference type="SAM" id="Phobius"/>
    </source>
</evidence>
<dbReference type="InterPro" id="IPR011990">
    <property type="entry name" value="TPR-like_helical_dom_sf"/>
</dbReference>
<evidence type="ECO:0000313" key="2">
    <source>
        <dbReference type="EMBL" id="SFN15785.1"/>
    </source>
</evidence>
<gene>
    <name evidence="2" type="ORF">SAMN05421738_107125</name>
</gene>
<dbReference type="AlphaFoldDB" id="A0A1I4WQF0"/>
<dbReference type="SUPFAM" id="SSF48452">
    <property type="entry name" value="TPR-like"/>
    <property type="match status" value="2"/>
</dbReference>
<keyword evidence="1" id="KW-0472">Membrane</keyword>
<protein>
    <submittedName>
        <fullName evidence="2">Tetratricopeptide repeat-containing protein</fullName>
    </submittedName>
</protein>
<keyword evidence="1" id="KW-0812">Transmembrane</keyword>
<keyword evidence="1" id="KW-1133">Transmembrane helix</keyword>